<dbReference type="Proteomes" id="UP000318571">
    <property type="component" value="Chromosome 8"/>
</dbReference>
<keyword evidence="4" id="KW-0067">ATP-binding</keyword>
<dbReference type="Gene3D" id="3.40.50.300">
    <property type="entry name" value="P-loop containing nucleotide triphosphate hydrolases"/>
    <property type="match status" value="2"/>
</dbReference>
<keyword evidence="3" id="KW-0227">DNA damage</keyword>
<organism evidence="9 10">
    <name type="scientific">Tigriopus californicus</name>
    <name type="common">Marine copepod</name>
    <dbReference type="NCBI Taxonomy" id="6832"/>
    <lineage>
        <taxon>Eukaryota</taxon>
        <taxon>Metazoa</taxon>
        <taxon>Ecdysozoa</taxon>
        <taxon>Arthropoda</taxon>
        <taxon>Crustacea</taxon>
        <taxon>Multicrustacea</taxon>
        <taxon>Hexanauplia</taxon>
        <taxon>Copepoda</taxon>
        <taxon>Harpacticoida</taxon>
        <taxon>Harpacticidae</taxon>
        <taxon>Tigriopus</taxon>
    </lineage>
</organism>
<dbReference type="GO" id="GO:0033063">
    <property type="term" value="C:Rad51B-Rad51C-Rad51D-XRCC2 complex"/>
    <property type="evidence" value="ECO:0007669"/>
    <property type="project" value="TreeGrafter"/>
</dbReference>
<dbReference type="InterPro" id="IPR020588">
    <property type="entry name" value="RecA_ATP-bd"/>
</dbReference>
<dbReference type="GO" id="GO:0140664">
    <property type="term" value="F:ATP-dependent DNA damage sensor activity"/>
    <property type="evidence" value="ECO:0007669"/>
    <property type="project" value="InterPro"/>
</dbReference>
<dbReference type="STRING" id="6832.A0A553N7V2"/>
<comment type="caution">
    <text evidence="9">The sequence shown here is derived from an EMBL/GenBank/DDBJ whole genome shotgun (WGS) entry which is preliminary data.</text>
</comment>
<dbReference type="SUPFAM" id="SSF52540">
    <property type="entry name" value="P-loop containing nucleoside triphosphate hydrolases"/>
    <property type="match status" value="1"/>
</dbReference>
<dbReference type="Pfam" id="PF08423">
    <property type="entry name" value="Rad51"/>
    <property type="match status" value="2"/>
</dbReference>
<accession>A0A553N7V2</accession>
<evidence type="ECO:0000256" key="4">
    <source>
        <dbReference type="ARBA" id="ARBA00022840"/>
    </source>
</evidence>
<dbReference type="GO" id="GO:0007131">
    <property type="term" value="P:reciprocal meiotic recombination"/>
    <property type="evidence" value="ECO:0007669"/>
    <property type="project" value="TreeGrafter"/>
</dbReference>
<feature type="domain" description="RecA family profile 1" evidence="8">
    <location>
        <begin position="19"/>
        <end position="99"/>
    </location>
</feature>
<dbReference type="PANTHER" id="PTHR46239:SF1">
    <property type="entry name" value="DNA REPAIR PROTEIN RAD51 HOMOLOG 3"/>
    <property type="match status" value="1"/>
</dbReference>
<dbReference type="GO" id="GO:0008821">
    <property type="term" value="F:crossover junction DNA endonuclease activity"/>
    <property type="evidence" value="ECO:0007669"/>
    <property type="project" value="TreeGrafter"/>
</dbReference>
<evidence type="ECO:0000313" key="10">
    <source>
        <dbReference type="Proteomes" id="UP000318571"/>
    </source>
</evidence>
<dbReference type="GO" id="GO:0005657">
    <property type="term" value="C:replication fork"/>
    <property type="evidence" value="ECO:0007669"/>
    <property type="project" value="TreeGrafter"/>
</dbReference>
<dbReference type="GO" id="GO:0033065">
    <property type="term" value="C:Rad51C-XRCC3 complex"/>
    <property type="evidence" value="ECO:0007669"/>
    <property type="project" value="TreeGrafter"/>
</dbReference>
<gene>
    <name evidence="9" type="ORF">TCAL_11816</name>
</gene>
<keyword evidence="10" id="KW-1185">Reference proteome</keyword>
<proteinExistence type="predicted"/>
<comment type="subcellular location">
    <subcellularLocation>
        <location evidence="1">Nucleus</location>
    </subcellularLocation>
</comment>
<dbReference type="EMBL" id="VCGU01000459">
    <property type="protein sequence ID" value="TRY61511.1"/>
    <property type="molecule type" value="Genomic_DNA"/>
</dbReference>
<evidence type="ECO:0000256" key="1">
    <source>
        <dbReference type="ARBA" id="ARBA00004123"/>
    </source>
</evidence>
<evidence type="ECO:0000256" key="7">
    <source>
        <dbReference type="ARBA" id="ARBA00040674"/>
    </source>
</evidence>
<reference evidence="9 10" key="1">
    <citation type="journal article" date="2018" name="Nat. Ecol. Evol.">
        <title>Genomic signatures of mitonuclear coevolution across populations of Tigriopus californicus.</title>
        <authorList>
            <person name="Barreto F.S."/>
            <person name="Watson E.T."/>
            <person name="Lima T.G."/>
            <person name="Willett C.S."/>
            <person name="Edmands S."/>
            <person name="Li W."/>
            <person name="Burton R.S."/>
        </authorList>
    </citation>
    <scope>NUCLEOTIDE SEQUENCE [LARGE SCALE GENOMIC DNA]</scope>
    <source>
        <strain evidence="9 10">San Diego</strain>
    </source>
</reference>
<sequence>MADLGDLFSSPLKAFFAKSAPSLRTFNAGLDQFLGERPFPMGSLTEICGEAGSGKSQWCLHLCAVVQLPLSMEGLAGSAVYLDTEGSFNGARMRQMADATRKNALAMLDQAPDCQAIAFPFRYIMDEDNWSVEKQTPIFYDIAQKLNRMADHYDLAVVIANQMTTKFKDSSEGVLVPALGDAWSYIPHQRVQLSRHPTKSEFRVAKLIKSSVIDCESDKSEVTFCITAGGIRDVVAE</sequence>
<dbReference type="GO" id="GO:0000400">
    <property type="term" value="F:four-way junction DNA binding"/>
    <property type="evidence" value="ECO:0007669"/>
    <property type="project" value="TreeGrafter"/>
</dbReference>
<evidence type="ECO:0000256" key="6">
    <source>
        <dbReference type="ARBA" id="ARBA00023242"/>
    </source>
</evidence>
<evidence type="ECO:0000259" key="8">
    <source>
        <dbReference type="PROSITE" id="PS50162"/>
    </source>
</evidence>
<evidence type="ECO:0000313" key="9">
    <source>
        <dbReference type="EMBL" id="TRY61511.1"/>
    </source>
</evidence>
<keyword evidence="6" id="KW-0539">Nucleus</keyword>
<dbReference type="GO" id="GO:0000707">
    <property type="term" value="P:meiotic DNA recombinase assembly"/>
    <property type="evidence" value="ECO:0007669"/>
    <property type="project" value="TreeGrafter"/>
</dbReference>
<protein>
    <recommendedName>
        <fullName evidence="7">DNA repair protein RAD51 homolog 3</fullName>
    </recommendedName>
</protein>
<keyword evidence="5" id="KW-0234">DNA repair</keyword>
<evidence type="ECO:0000256" key="2">
    <source>
        <dbReference type="ARBA" id="ARBA00022741"/>
    </source>
</evidence>
<evidence type="ECO:0000256" key="3">
    <source>
        <dbReference type="ARBA" id="ARBA00022763"/>
    </source>
</evidence>
<dbReference type="GO" id="GO:0005524">
    <property type="term" value="F:ATP binding"/>
    <property type="evidence" value="ECO:0007669"/>
    <property type="project" value="UniProtKB-KW"/>
</dbReference>
<dbReference type="OMA" id="CESDKSE"/>
<dbReference type="PANTHER" id="PTHR46239">
    <property type="entry name" value="DNA REPAIR PROTEIN RAD51 HOMOLOG 3 RAD51C"/>
    <property type="match status" value="1"/>
</dbReference>
<keyword evidence="2" id="KW-0547">Nucleotide-binding</keyword>
<evidence type="ECO:0000256" key="5">
    <source>
        <dbReference type="ARBA" id="ARBA00023204"/>
    </source>
</evidence>
<dbReference type="InterPro" id="IPR052093">
    <property type="entry name" value="HR_Repair_Mediator"/>
</dbReference>
<dbReference type="AlphaFoldDB" id="A0A553N7V2"/>
<dbReference type="InterPro" id="IPR013632">
    <property type="entry name" value="Rad51_C"/>
</dbReference>
<dbReference type="PROSITE" id="PS50162">
    <property type="entry name" value="RECA_2"/>
    <property type="match status" value="1"/>
</dbReference>
<name>A0A553N7V2_TIGCA</name>
<dbReference type="InterPro" id="IPR027417">
    <property type="entry name" value="P-loop_NTPase"/>
</dbReference>